<feature type="active site" description="Nucleophile" evidence="6">
    <location>
        <position position="388"/>
    </location>
</feature>
<comment type="function">
    <text evidence="6">Maltosyltransferase that uses maltose 1-phosphate (M1P) as the sugar donor to elongate linear or branched alpha-(1-&gt;4)-glucans. Is involved in a branched alpha-glucan biosynthetic pathway from trehalose, together with TreS, Mak and GlgB.</text>
</comment>
<evidence type="ECO:0000256" key="4">
    <source>
        <dbReference type="ARBA" id="ARBA00023277"/>
    </source>
</evidence>
<dbReference type="RefSeq" id="WP_174582701.1">
    <property type="nucleotide sequence ID" value="NZ_CAJNOB010000002.1"/>
</dbReference>
<evidence type="ECO:0000259" key="8">
    <source>
        <dbReference type="SMART" id="SM00642"/>
    </source>
</evidence>
<dbReference type="Gene3D" id="3.20.20.80">
    <property type="entry name" value="Glycosidases"/>
    <property type="match status" value="1"/>
</dbReference>
<feature type="domain" description="Glycosyl hydrolase family 13 catalytic" evidence="8">
    <location>
        <begin position="205"/>
        <end position="555"/>
    </location>
</feature>
<keyword evidence="10" id="KW-1185">Reference proteome</keyword>
<name>A0A8J2BGG6_9BACT</name>
<evidence type="ECO:0000256" key="1">
    <source>
        <dbReference type="ARBA" id="ARBA00011738"/>
    </source>
</evidence>
<dbReference type="InterPro" id="IPR021828">
    <property type="entry name" value="GlgE_dom_N/S"/>
</dbReference>
<dbReference type="Proteomes" id="UP000663859">
    <property type="component" value="Unassembled WGS sequence"/>
</dbReference>
<evidence type="ECO:0000256" key="2">
    <source>
        <dbReference type="ARBA" id="ARBA00022676"/>
    </source>
</evidence>
<dbReference type="CDD" id="cd11344">
    <property type="entry name" value="AmyAc_GlgE_like"/>
    <property type="match status" value="1"/>
</dbReference>
<dbReference type="Gene3D" id="2.60.40.10">
    <property type="entry name" value="Immunoglobulins"/>
    <property type="match status" value="1"/>
</dbReference>
<organism evidence="9 10">
    <name type="scientific">Candidatus Methylacidithermus pantelleriae</name>
    <dbReference type="NCBI Taxonomy" id="2744239"/>
    <lineage>
        <taxon>Bacteria</taxon>
        <taxon>Pseudomonadati</taxon>
        <taxon>Verrucomicrobiota</taxon>
        <taxon>Methylacidiphilae</taxon>
        <taxon>Methylacidiphilales</taxon>
        <taxon>Methylacidiphilaceae</taxon>
        <taxon>Candidatus Methylacidithermus</taxon>
    </lineage>
</organism>
<comment type="subunit">
    <text evidence="1 6">Homodimer.</text>
</comment>
<comment type="catalytic activity">
    <reaction evidence="5 6">
        <text>alpha-maltose 1-phosphate + [(1-&gt;4)-alpha-D-glucosyl](n) = [(1-&gt;4)-alpha-D-glucosyl](n+2) + phosphate</text>
        <dbReference type="Rhea" id="RHEA:42692"/>
        <dbReference type="Rhea" id="RHEA-COMP:9584"/>
        <dbReference type="Rhea" id="RHEA-COMP:10183"/>
        <dbReference type="ChEBI" id="CHEBI:15444"/>
        <dbReference type="ChEBI" id="CHEBI:43474"/>
        <dbReference type="ChEBI" id="CHEBI:63576"/>
        <dbReference type="EC" id="2.4.99.16"/>
    </reaction>
</comment>
<gene>
    <name evidence="6 9" type="primary">glgE</name>
    <name evidence="9" type="ORF">MPNT_100048</name>
</gene>
<dbReference type="SUPFAM" id="SSF51011">
    <property type="entry name" value="Glycosyl hydrolase domain"/>
    <property type="match status" value="1"/>
</dbReference>
<dbReference type="InterPro" id="IPR013783">
    <property type="entry name" value="Ig-like_fold"/>
</dbReference>
<dbReference type="SUPFAM" id="SSF51445">
    <property type="entry name" value="(Trans)glycosidases"/>
    <property type="match status" value="1"/>
</dbReference>
<evidence type="ECO:0000256" key="7">
    <source>
        <dbReference type="SAM" id="MobiDB-lite"/>
    </source>
</evidence>
<feature type="binding site" evidence="6">
    <location>
        <position position="257"/>
    </location>
    <ligand>
        <name>alpha-maltose 1-phosphate</name>
        <dbReference type="ChEBI" id="CHEBI:63576"/>
    </ligand>
</feature>
<dbReference type="InterPro" id="IPR017853">
    <property type="entry name" value="GH"/>
</dbReference>
<evidence type="ECO:0000256" key="3">
    <source>
        <dbReference type="ARBA" id="ARBA00022679"/>
    </source>
</evidence>
<protein>
    <recommendedName>
        <fullName evidence="6">Alpha-1,4-glucan:maltose-1-phosphate maltosyltransferase</fullName>
        <shortName evidence="6">GMPMT</shortName>
        <ecNumber evidence="6">2.4.99.16</ecNumber>
    </recommendedName>
    <alternativeName>
        <fullName evidence="6">(1-&gt;4)-alpha-D-glucan:maltose-1-phosphate alpha-D-maltosyltransferase</fullName>
    </alternativeName>
</protein>
<dbReference type="AlphaFoldDB" id="A0A8J2BGG6"/>
<feature type="binding site" evidence="6">
    <location>
        <begin position="530"/>
        <end position="531"/>
    </location>
    <ligand>
        <name>alpha-maltose 1-phosphate</name>
        <dbReference type="ChEBI" id="CHEBI:63576"/>
    </ligand>
</feature>
<accession>A0A8J2BGG6</accession>
<dbReference type="InterPro" id="IPR013780">
    <property type="entry name" value="Glyco_hydro_b"/>
</dbReference>
<dbReference type="InterPro" id="IPR026585">
    <property type="entry name" value="GlgE"/>
</dbReference>
<dbReference type="InterPro" id="IPR049171">
    <property type="entry name" value="GLGE_C"/>
</dbReference>
<dbReference type="Gene3D" id="1.20.58.80">
    <property type="entry name" value="Phosphotransferase system, lactose/cellobiose-type IIA subunit"/>
    <property type="match status" value="1"/>
</dbReference>
<dbReference type="GO" id="GO:0004553">
    <property type="term" value="F:hydrolase activity, hydrolyzing O-glycosyl compounds"/>
    <property type="evidence" value="ECO:0007669"/>
    <property type="project" value="InterPro"/>
</dbReference>
<feature type="region of interest" description="Disordered" evidence="7">
    <location>
        <begin position="253"/>
        <end position="281"/>
    </location>
</feature>
<dbReference type="PANTHER" id="PTHR47786">
    <property type="entry name" value="ALPHA-1,4-GLUCAN:MALTOSE-1-PHOSPHATE MALTOSYLTRANSFERASE"/>
    <property type="match status" value="1"/>
</dbReference>
<dbReference type="Pfam" id="PF11896">
    <property type="entry name" value="GlgE_dom_N_S"/>
    <property type="match status" value="1"/>
</dbReference>
<dbReference type="SMART" id="SM00642">
    <property type="entry name" value="Aamy"/>
    <property type="match status" value="1"/>
</dbReference>
<reference evidence="9" key="1">
    <citation type="submission" date="2021-02" db="EMBL/GenBank/DDBJ databases">
        <authorList>
            <person name="Cremers G."/>
            <person name="Picone N."/>
        </authorList>
    </citation>
    <scope>NUCLEOTIDE SEQUENCE</scope>
    <source>
        <strain evidence="9">PQ17</strain>
    </source>
</reference>
<evidence type="ECO:0000256" key="5">
    <source>
        <dbReference type="ARBA" id="ARBA00048735"/>
    </source>
</evidence>
<feature type="site" description="Transition state stabilizer" evidence="6">
    <location>
        <position position="475"/>
    </location>
</feature>
<sequence>MSNSLTRWSTPPKKVIAIHRVYPELDCGCFAIQRVLGESIQVEADIFAHGHDRLFCRLLWRHEKESLWHSTSMEDIGNDRWRGTFLVEQLGKYWYTIEAWVDRWGSWLAGTQRRLPTDPDWAIVWEWGAWELAQFLERAQPEDRRQLEELREILLSEKISQEEKISRAQDPILHKITLRYPDPVCITRYCRELPVQVDPKRALFSTWYELFPRSASRVPGQHGTLRDCEARLEYVARLGFDVLYLPPIHPIGRTARRGKNNQPTAAPEDPGSPWAIGDETGGHTAIHPQLGTLDDFRQLVRRARQLGIEIAMDLAFHCSPDHPYVRQHPEWFVRLPSGQIRYAENPPKKYPDIYPFNFEGEGWQSLWEELKRVVLFWVEQGVRTFRVDNPHTKPFAFWEWLLSEVKQLHPDVIFLSEAFTRPKVMYQLAKLGFSQSYTYFTWRNTKEELTCYFEELFHTDVAEFFRPNLWPNTPDILHEYLQKGGPPAFAIRLILAATLSASYGIYGPAFEVCEREPREPGSEEYRNSEKYEIRHWDWDTPTPIRDLIARINRIRREHPALQQNRLFRFHWTDNPAILAYSKWTADGKDRILVVVNLNPFHVQSGFVEVPIESWGLPASGYLVEDILAGIPYHWEGNRGFVILDPSKTQAHILWVRGP</sequence>
<comment type="caution">
    <text evidence="6">Lacks conserved residue(s) required for the propagation of feature annotation.</text>
</comment>
<dbReference type="GO" id="GO:0016758">
    <property type="term" value="F:hexosyltransferase activity"/>
    <property type="evidence" value="ECO:0007669"/>
    <property type="project" value="UniProtKB-UniRule"/>
</dbReference>
<proteinExistence type="inferred from homology"/>
<dbReference type="InterPro" id="IPR006047">
    <property type="entry name" value="GH13_cat_dom"/>
</dbReference>
<dbReference type="PANTHER" id="PTHR47786:SF2">
    <property type="entry name" value="GLYCOSYL HYDROLASE FAMILY 13 CATALYTIC DOMAIN-CONTAINING PROTEIN"/>
    <property type="match status" value="1"/>
</dbReference>
<feature type="binding site" evidence="6">
    <location>
        <position position="352"/>
    </location>
    <ligand>
        <name>alpha-maltose 1-phosphate</name>
        <dbReference type="ChEBI" id="CHEBI:63576"/>
    </ligand>
</feature>
<evidence type="ECO:0000313" key="10">
    <source>
        <dbReference type="Proteomes" id="UP000663859"/>
    </source>
</evidence>
<keyword evidence="2 6" id="KW-0328">Glycosyltransferase</keyword>
<dbReference type="EMBL" id="CAJNOB010000002">
    <property type="protein sequence ID" value="CAF0691444.1"/>
    <property type="molecule type" value="Genomic_DNA"/>
</dbReference>
<evidence type="ECO:0000256" key="6">
    <source>
        <dbReference type="HAMAP-Rule" id="MF_02124"/>
    </source>
</evidence>
<dbReference type="EC" id="2.4.99.16" evidence="6"/>
<comment type="similarity">
    <text evidence="6">Belongs to the glycosyl hydrolase 13 family. GlgE subfamily.</text>
</comment>
<keyword evidence="4 6" id="KW-0119">Carbohydrate metabolism</keyword>
<dbReference type="Pfam" id="PF21702">
    <property type="entry name" value="GLGE_C"/>
    <property type="match status" value="1"/>
</dbReference>
<feature type="binding site" evidence="6">
    <location>
        <position position="389"/>
    </location>
    <ligand>
        <name>alpha-maltose 1-phosphate</name>
        <dbReference type="ChEBI" id="CHEBI:63576"/>
    </ligand>
</feature>
<comment type="caution">
    <text evidence="9">The sequence shown here is derived from an EMBL/GenBank/DDBJ whole genome shotgun (WGS) entry which is preliminary data.</text>
</comment>
<dbReference type="HAMAP" id="MF_02124">
    <property type="entry name" value="GlgE"/>
    <property type="match status" value="1"/>
</dbReference>
<feature type="active site" description="Proton donor" evidence="6">
    <location>
        <position position="417"/>
    </location>
</feature>
<dbReference type="Pfam" id="PF00128">
    <property type="entry name" value="Alpha-amylase"/>
    <property type="match status" value="1"/>
</dbReference>
<dbReference type="Gene3D" id="2.60.40.1180">
    <property type="entry name" value="Golgi alpha-mannosidase II"/>
    <property type="match status" value="1"/>
</dbReference>
<dbReference type="GO" id="GO:0030979">
    <property type="term" value="P:alpha-glucan biosynthetic process"/>
    <property type="evidence" value="ECO:0007669"/>
    <property type="project" value="UniProtKB-UniRule"/>
</dbReference>
<keyword evidence="3 6" id="KW-0808">Transferase</keyword>
<evidence type="ECO:0000313" key="9">
    <source>
        <dbReference type="EMBL" id="CAF0691444.1"/>
    </source>
</evidence>